<dbReference type="PROSITE" id="PS51257">
    <property type="entry name" value="PROKAR_LIPOPROTEIN"/>
    <property type="match status" value="1"/>
</dbReference>
<keyword evidence="4" id="KW-1185">Reference proteome</keyword>
<evidence type="ECO:0000313" key="4">
    <source>
        <dbReference type="Proteomes" id="UP001601059"/>
    </source>
</evidence>
<dbReference type="RefSeq" id="WP_389358176.1">
    <property type="nucleotide sequence ID" value="NZ_JBIACK010000001.1"/>
</dbReference>
<dbReference type="EMBL" id="JBIACK010000001">
    <property type="protein sequence ID" value="MFE8699731.1"/>
    <property type="molecule type" value="Genomic_DNA"/>
</dbReference>
<protein>
    <submittedName>
        <fullName evidence="3">Uncharacterized protein</fullName>
    </submittedName>
</protein>
<name>A0ABW6K6B9_9BACI</name>
<feature type="signal peptide" evidence="2">
    <location>
        <begin position="1"/>
        <end position="20"/>
    </location>
</feature>
<evidence type="ECO:0000313" key="3">
    <source>
        <dbReference type="EMBL" id="MFE8699731.1"/>
    </source>
</evidence>
<proteinExistence type="predicted"/>
<keyword evidence="2" id="KW-0732">Signal</keyword>
<sequence>MKGFLLWLCILGLFFMTACTQTKDTISENERELNEKVQKLTQSLNEKGNEIKQLAQSKEELNQKIDSFILEKENFPVISNISREFVQAHTAGDKEKLRELLSEDVNLLEKDSKLYVRISGNDYEWLLFDPHIDSTYDDWVIQGYQYDPATDTYSVFIREFFSDINGESVSPPTFLGLTFKYQENQWKIISLGFDV</sequence>
<comment type="caution">
    <text evidence="3">The sequence shown here is derived from an EMBL/GenBank/DDBJ whole genome shotgun (WGS) entry which is preliminary data.</text>
</comment>
<dbReference type="InterPro" id="IPR032710">
    <property type="entry name" value="NTF2-like_dom_sf"/>
</dbReference>
<keyword evidence="1" id="KW-0175">Coiled coil</keyword>
<dbReference type="SUPFAM" id="SSF54427">
    <property type="entry name" value="NTF2-like"/>
    <property type="match status" value="1"/>
</dbReference>
<evidence type="ECO:0000256" key="2">
    <source>
        <dbReference type="SAM" id="SignalP"/>
    </source>
</evidence>
<gene>
    <name evidence="3" type="ORF">ACFYKX_03730</name>
</gene>
<dbReference type="Proteomes" id="UP001601059">
    <property type="component" value="Unassembled WGS sequence"/>
</dbReference>
<accession>A0ABW6K6B9</accession>
<feature type="chain" id="PRO_5046952568" evidence="2">
    <location>
        <begin position="21"/>
        <end position="195"/>
    </location>
</feature>
<organism evidence="3 4">
    <name type="scientific">Cytobacillus spartinae</name>
    <dbReference type="NCBI Taxonomy" id="3299023"/>
    <lineage>
        <taxon>Bacteria</taxon>
        <taxon>Bacillati</taxon>
        <taxon>Bacillota</taxon>
        <taxon>Bacilli</taxon>
        <taxon>Bacillales</taxon>
        <taxon>Bacillaceae</taxon>
        <taxon>Cytobacillus</taxon>
    </lineage>
</organism>
<evidence type="ECO:0000256" key="1">
    <source>
        <dbReference type="SAM" id="Coils"/>
    </source>
</evidence>
<reference evidence="3 4" key="1">
    <citation type="submission" date="2024-08" db="EMBL/GenBank/DDBJ databases">
        <title>Two novel Cytobacillus novel species.</title>
        <authorList>
            <person name="Liu G."/>
        </authorList>
    </citation>
    <scope>NUCLEOTIDE SEQUENCE [LARGE SCALE GENOMIC DNA]</scope>
    <source>
        <strain evidence="3 4">FJAT-54145</strain>
    </source>
</reference>
<feature type="coiled-coil region" evidence="1">
    <location>
        <begin position="23"/>
        <end position="71"/>
    </location>
</feature>